<feature type="region of interest" description="Disordered" evidence="2">
    <location>
        <begin position="47"/>
        <end position="110"/>
    </location>
</feature>
<evidence type="ECO:0000313" key="4">
    <source>
        <dbReference type="EMBL" id="KAH9818578.1"/>
    </source>
</evidence>
<dbReference type="AlphaFoldDB" id="A0A9W7SK70"/>
<evidence type="ECO:0000256" key="1">
    <source>
        <dbReference type="ARBA" id="ARBA00023242"/>
    </source>
</evidence>
<comment type="caution">
    <text evidence="4">The sequence shown here is derived from an EMBL/GenBank/DDBJ whole genome shotgun (WGS) entry which is preliminary data.</text>
</comment>
<reference evidence="4 5" key="2">
    <citation type="journal article" date="2021" name="Curr. Genet.">
        <title>Genetic response to nitrogen starvation in the aggressive Eucalyptus foliar pathogen Teratosphaeria destructans.</title>
        <authorList>
            <person name="Havenga M."/>
            <person name="Wingfield B.D."/>
            <person name="Wingfield M.J."/>
            <person name="Dreyer L.L."/>
            <person name="Roets F."/>
            <person name="Aylward J."/>
        </authorList>
    </citation>
    <scope>NUCLEOTIDE SEQUENCE [LARGE SCALE GENOMIC DNA]</scope>
    <source>
        <strain evidence="4">CMW44962</strain>
    </source>
</reference>
<dbReference type="GO" id="GO:0000981">
    <property type="term" value="F:DNA-binding transcription factor activity, RNA polymerase II-specific"/>
    <property type="evidence" value="ECO:0007669"/>
    <property type="project" value="InterPro"/>
</dbReference>
<dbReference type="SUPFAM" id="SSF57701">
    <property type="entry name" value="Zn2/Cys6 DNA-binding domain"/>
    <property type="match status" value="1"/>
</dbReference>
<name>A0A9W7SK70_9PEZI</name>
<dbReference type="GO" id="GO:0003677">
    <property type="term" value="F:DNA binding"/>
    <property type="evidence" value="ECO:0007669"/>
    <property type="project" value="UniProtKB-KW"/>
</dbReference>
<dbReference type="GO" id="GO:0008270">
    <property type="term" value="F:zinc ion binding"/>
    <property type="evidence" value="ECO:0007669"/>
    <property type="project" value="InterPro"/>
</dbReference>
<reference evidence="4 5" key="1">
    <citation type="journal article" date="2018" name="IMA Fungus">
        <title>IMA Genome-F 10: Nine draft genome sequences of Claviceps purpurea s.lat., including C. arundinis, C. humidiphila, and C. cf. spartinae, pseudomolecules for the pitch canker pathogen Fusarium circinatum, draft genome of Davidsoniella eucalypti, Grosmannia galeiformis, Quambalaria eucalypti, and Teratosphaeria destructans.</title>
        <authorList>
            <person name="Wingfield B.D."/>
            <person name="Liu M."/>
            <person name="Nguyen H.D."/>
            <person name="Lane F.A."/>
            <person name="Morgan S.W."/>
            <person name="De Vos L."/>
            <person name="Wilken P.M."/>
            <person name="Duong T.A."/>
            <person name="Aylward J."/>
            <person name="Coetzee M.P."/>
            <person name="Dadej K."/>
            <person name="De Beer Z.W."/>
            <person name="Findlay W."/>
            <person name="Havenga M."/>
            <person name="Kolarik M."/>
            <person name="Menzies J.G."/>
            <person name="Naidoo K."/>
            <person name="Pochopski O."/>
            <person name="Shoukouhi P."/>
            <person name="Santana Q.C."/>
            <person name="Seifert K.A."/>
            <person name="Soal N."/>
            <person name="Steenkamp E.T."/>
            <person name="Tatham C.T."/>
            <person name="van der Nest M.A."/>
            <person name="Wingfield M.J."/>
        </authorList>
    </citation>
    <scope>NUCLEOTIDE SEQUENCE [LARGE SCALE GENOMIC DNA]</scope>
    <source>
        <strain evidence="4">CMW44962</strain>
    </source>
</reference>
<evidence type="ECO:0000259" key="3">
    <source>
        <dbReference type="PROSITE" id="PS50048"/>
    </source>
</evidence>
<evidence type="ECO:0000313" key="5">
    <source>
        <dbReference type="Proteomes" id="UP001138500"/>
    </source>
</evidence>
<dbReference type="CDD" id="cd00067">
    <property type="entry name" value="GAL4"/>
    <property type="match status" value="1"/>
</dbReference>
<dbReference type="InterPro" id="IPR001138">
    <property type="entry name" value="Zn2Cys6_DnaBD"/>
</dbReference>
<accession>A0A9W7SK70</accession>
<dbReference type="OrthoDB" id="4491390at2759"/>
<dbReference type="Gene3D" id="4.10.240.10">
    <property type="entry name" value="Zn(2)-C6 fungal-type DNA-binding domain"/>
    <property type="match status" value="1"/>
</dbReference>
<organism evidence="4 5">
    <name type="scientific">Teratosphaeria destructans</name>
    <dbReference type="NCBI Taxonomy" id="418781"/>
    <lineage>
        <taxon>Eukaryota</taxon>
        <taxon>Fungi</taxon>
        <taxon>Dikarya</taxon>
        <taxon>Ascomycota</taxon>
        <taxon>Pezizomycotina</taxon>
        <taxon>Dothideomycetes</taxon>
        <taxon>Dothideomycetidae</taxon>
        <taxon>Mycosphaerellales</taxon>
        <taxon>Teratosphaeriaceae</taxon>
        <taxon>Teratosphaeria</taxon>
    </lineage>
</organism>
<dbReference type="PROSITE" id="PS50048">
    <property type="entry name" value="ZN2_CY6_FUNGAL_2"/>
    <property type="match status" value="1"/>
</dbReference>
<keyword evidence="1" id="KW-0539">Nucleus</keyword>
<dbReference type="EMBL" id="RIBY02002345">
    <property type="protein sequence ID" value="KAH9818578.1"/>
    <property type="molecule type" value="Genomic_DNA"/>
</dbReference>
<gene>
    <name evidence="4" type="ORF">Tdes44962_MAKER05343</name>
</gene>
<dbReference type="PANTHER" id="PTHR38111">
    <property type="entry name" value="ZN(2)-C6 FUNGAL-TYPE DOMAIN-CONTAINING PROTEIN-RELATED"/>
    <property type="match status" value="1"/>
</dbReference>
<sequence>MPLRSSGCFLCRKRKIRCDETRPGCRRCATHGVPCPGYKSEQRNGIEFRHQTSITVRRAQDSYQSRKTGNSSSSDGDVGGPDVSLLAVSPTPRTSVISSSSSGAGHGARPAACSNMMNGAVAIVGEELLSRALMWPAQPPERVFSPSTNRSQLYASFLDLYLPQKTRARIDTFSFFATIADLPSNQPALRQALDAMSLITIGSSVKDRNLIEQALRSYGQALGSLAHAIARQDPVDNDGLLATVEVLGACALYDEIGQQSKGWGSHVKGSVSLVLERYIVFKPHTDCHLACQQQLLAARGPESVKSGVSILLLSSAKHSALVWALIERKAPVLARPDWRAIACRSPLQDSSVAFYDAALQVPGLLEQYDALLEAPTLSIGDIDKLLSECDRLEAQLRIW</sequence>
<dbReference type="Pfam" id="PF00172">
    <property type="entry name" value="Zn_clus"/>
    <property type="match status" value="1"/>
</dbReference>
<dbReference type="InterPro" id="IPR053178">
    <property type="entry name" value="Osmoadaptation_assoc"/>
</dbReference>
<proteinExistence type="predicted"/>
<dbReference type="SMART" id="SM00066">
    <property type="entry name" value="GAL4"/>
    <property type="match status" value="1"/>
</dbReference>
<keyword evidence="5" id="KW-1185">Reference proteome</keyword>
<dbReference type="InterPro" id="IPR036864">
    <property type="entry name" value="Zn2-C6_fun-type_DNA-bd_sf"/>
</dbReference>
<dbReference type="PROSITE" id="PS00463">
    <property type="entry name" value="ZN2_CY6_FUNGAL_1"/>
    <property type="match status" value="1"/>
</dbReference>
<dbReference type="Proteomes" id="UP001138500">
    <property type="component" value="Unassembled WGS sequence"/>
</dbReference>
<protein>
    <submittedName>
        <fullName evidence="4">GAL4-like Zn(II)2Cys6 (Or C6 zinc) binuclear cluster DNA-binding domain</fullName>
    </submittedName>
</protein>
<dbReference type="PANTHER" id="PTHR38111:SF2">
    <property type="entry name" value="FINGER DOMAIN PROTEIN, PUTATIVE (AFU_ORTHOLOGUE AFUA_1G01560)-RELATED"/>
    <property type="match status" value="1"/>
</dbReference>
<feature type="compositionally biased region" description="Polar residues" evidence="2">
    <location>
        <begin position="51"/>
        <end position="70"/>
    </location>
</feature>
<feature type="compositionally biased region" description="Low complexity" evidence="2">
    <location>
        <begin position="71"/>
        <end position="102"/>
    </location>
</feature>
<feature type="domain" description="Zn(2)-C6 fungal-type" evidence="3">
    <location>
        <begin position="7"/>
        <end position="35"/>
    </location>
</feature>
<evidence type="ECO:0000256" key="2">
    <source>
        <dbReference type="SAM" id="MobiDB-lite"/>
    </source>
</evidence>